<feature type="domain" description="NADH:flavin oxidoreductase/NADH oxidase N-terminal" evidence="4">
    <location>
        <begin position="11"/>
        <end position="343"/>
    </location>
</feature>
<evidence type="ECO:0000256" key="1">
    <source>
        <dbReference type="ARBA" id="ARBA00001917"/>
    </source>
</evidence>
<evidence type="ECO:0000256" key="3">
    <source>
        <dbReference type="ARBA" id="ARBA00023002"/>
    </source>
</evidence>
<dbReference type="SUPFAM" id="SSF51395">
    <property type="entry name" value="FMN-linked oxidoreductases"/>
    <property type="match status" value="1"/>
</dbReference>
<dbReference type="AlphaFoldDB" id="A0A0F9M5R7"/>
<evidence type="ECO:0000313" key="5">
    <source>
        <dbReference type="EMBL" id="KKN01024.1"/>
    </source>
</evidence>
<name>A0A0F9M5R7_9ZZZZ</name>
<gene>
    <name evidence="5" type="ORF">LCGC14_1131900</name>
</gene>
<dbReference type="InterPro" id="IPR045247">
    <property type="entry name" value="Oye-like"/>
</dbReference>
<keyword evidence="3" id="KW-0560">Oxidoreductase</keyword>
<comment type="similarity">
    <text evidence="2">Belongs to the NADH:flavin oxidoreductase/NADH oxidase family.</text>
</comment>
<dbReference type="Pfam" id="PF00724">
    <property type="entry name" value="Oxidored_FMN"/>
    <property type="match status" value="1"/>
</dbReference>
<organism evidence="5">
    <name type="scientific">marine sediment metagenome</name>
    <dbReference type="NCBI Taxonomy" id="412755"/>
    <lineage>
        <taxon>unclassified sequences</taxon>
        <taxon>metagenomes</taxon>
        <taxon>ecological metagenomes</taxon>
    </lineage>
</organism>
<dbReference type="Gene3D" id="3.20.20.70">
    <property type="entry name" value="Aldolase class I"/>
    <property type="match status" value="1"/>
</dbReference>
<sequence>MNDTTQQDLTLLSPIQLGAISLKNRVVMAPLTRNRAGGGLAPTEMNVEYYRQRASTGLIITEGSQIAHEAAGYPNTPGIYTQQQIDGWKKVTDAVHEKGGKIVLQLWHCGRVSHSSLLPNDMLPQAPSAIKLKGEVYTYEGMQPYETPHALSLDEIQDVIEMYKKAAQNCLEAGFDGVEVHGANGYLLDQFLRDGSNHRDDIYGGNLENRSRLLLEVVEAVSNIWGADRVGVRLSPLQPFNDMTDSDPKATFSYVVQALNQFNLAYLHVTEMGAEAPGAAGSAFDLTTLRPLWNGHYMTNSEYTFETGNAAIQNNDADLISFGKLLISNPDLVERFATNAPLNDFDSSTFYGGDEHGYTDYPFMK</sequence>
<dbReference type="InterPro" id="IPR001155">
    <property type="entry name" value="OxRdtase_FMN_N"/>
</dbReference>
<protein>
    <recommendedName>
        <fullName evidence="4">NADH:flavin oxidoreductase/NADH oxidase N-terminal domain-containing protein</fullName>
    </recommendedName>
</protein>
<dbReference type="EMBL" id="LAZR01005307">
    <property type="protein sequence ID" value="KKN01024.1"/>
    <property type="molecule type" value="Genomic_DNA"/>
</dbReference>
<comment type="caution">
    <text evidence="5">The sequence shown here is derived from an EMBL/GenBank/DDBJ whole genome shotgun (WGS) entry which is preliminary data.</text>
</comment>
<dbReference type="PANTHER" id="PTHR22893">
    <property type="entry name" value="NADH OXIDOREDUCTASE-RELATED"/>
    <property type="match status" value="1"/>
</dbReference>
<evidence type="ECO:0000256" key="2">
    <source>
        <dbReference type="ARBA" id="ARBA00005979"/>
    </source>
</evidence>
<proteinExistence type="inferred from homology"/>
<dbReference type="FunFam" id="3.20.20.70:FF:000059">
    <property type="entry name" value="N-ethylmaleimide reductase, FMN-linked"/>
    <property type="match status" value="1"/>
</dbReference>
<dbReference type="InterPro" id="IPR013785">
    <property type="entry name" value="Aldolase_TIM"/>
</dbReference>
<dbReference type="PANTHER" id="PTHR22893:SF91">
    <property type="entry name" value="NADPH DEHYDROGENASE 2-RELATED"/>
    <property type="match status" value="1"/>
</dbReference>
<dbReference type="CDD" id="cd02933">
    <property type="entry name" value="OYE_like_FMN"/>
    <property type="match status" value="1"/>
</dbReference>
<evidence type="ECO:0000259" key="4">
    <source>
        <dbReference type="Pfam" id="PF00724"/>
    </source>
</evidence>
<dbReference type="GO" id="GO:0016628">
    <property type="term" value="F:oxidoreductase activity, acting on the CH-CH group of donors, NAD or NADP as acceptor"/>
    <property type="evidence" value="ECO:0007669"/>
    <property type="project" value="UniProtKB-ARBA"/>
</dbReference>
<comment type="cofactor">
    <cofactor evidence="1">
        <name>FMN</name>
        <dbReference type="ChEBI" id="CHEBI:58210"/>
    </cofactor>
</comment>
<accession>A0A0F9M5R7</accession>
<reference evidence="5" key="1">
    <citation type="journal article" date="2015" name="Nature">
        <title>Complex archaea that bridge the gap between prokaryotes and eukaryotes.</title>
        <authorList>
            <person name="Spang A."/>
            <person name="Saw J.H."/>
            <person name="Jorgensen S.L."/>
            <person name="Zaremba-Niedzwiedzka K."/>
            <person name="Martijn J."/>
            <person name="Lind A.E."/>
            <person name="van Eijk R."/>
            <person name="Schleper C."/>
            <person name="Guy L."/>
            <person name="Ettema T.J."/>
        </authorList>
    </citation>
    <scope>NUCLEOTIDE SEQUENCE</scope>
</reference>
<dbReference type="GO" id="GO:0010181">
    <property type="term" value="F:FMN binding"/>
    <property type="evidence" value="ECO:0007669"/>
    <property type="project" value="InterPro"/>
</dbReference>
<dbReference type="GO" id="GO:0005829">
    <property type="term" value="C:cytosol"/>
    <property type="evidence" value="ECO:0007669"/>
    <property type="project" value="UniProtKB-ARBA"/>
</dbReference>